<dbReference type="InterPro" id="IPR036388">
    <property type="entry name" value="WH-like_DNA-bd_sf"/>
</dbReference>
<evidence type="ECO:0000256" key="4">
    <source>
        <dbReference type="ARBA" id="ARBA00023125"/>
    </source>
</evidence>
<dbReference type="Gene3D" id="1.10.10.10">
    <property type="entry name" value="Winged helix-like DNA-binding domain superfamily/Winged helix DNA-binding domain"/>
    <property type="match status" value="1"/>
</dbReference>
<sequence length="443" mass="47708">MTLITGSTANQIAESVRGLVLRGDFTPGTVLPPIRTLAIDLRVNRNTVAAAYRQLIAAGLAEAQGRRGTAITALPEVHTEYLPEDSLVDLASGNPDPALLPDLRQTLIEMPYDAPLYGASAITERLLNVSRAMFEGHLDESGTVVVTHGAVDAVERVLDSFVTRGDTVAVEDPCFLASIGTIRLNGYQRAAVPIDEAGMTAPGLRHAIANIGARAVIITPRAHNPTGACITAERAAELRAVLADYPEVLVIEDDYLFGVSSAPYHRVTPPTTKRWALIRSVAKFLGPDLRLALVATDTRTAGVLGNRLREGKNWVSHLLQSATAHLLTDPDTVTRLRDARAGYRERGRLMIDSLAEQGISVFGDPDGLNVWIDLPDAESVDETESRLAEAHWAVKSSRLFAVDPFQPRHGIRVTTATIDAQQAARFAAALAETFDALDITRGN</sequence>
<dbReference type="Pfam" id="PF00155">
    <property type="entry name" value="Aminotran_1_2"/>
    <property type="match status" value="1"/>
</dbReference>
<evidence type="ECO:0000256" key="5">
    <source>
        <dbReference type="ARBA" id="ARBA00023163"/>
    </source>
</evidence>
<dbReference type="SUPFAM" id="SSF46785">
    <property type="entry name" value="Winged helix' DNA-binding domain"/>
    <property type="match status" value="1"/>
</dbReference>
<keyword evidence="2" id="KW-0663">Pyridoxal phosphate</keyword>
<dbReference type="InterPro" id="IPR015421">
    <property type="entry name" value="PyrdxlP-dep_Trfase_major"/>
</dbReference>
<dbReference type="Proteomes" id="UP000192801">
    <property type="component" value="Unassembled WGS sequence"/>
</dbReference>
<name>A0A1X0DMM9_9MYCO</name>
<dbReference type="PANTHER" id="PTHR46577:SF1">
    <property type="entry name" value="HTH-TYPE TRANSCRIPTIONAL REGULATORY PROTEIN GABR"/>
    <property type="match status" value="1"/>
</dbReference>
<evidence type="ECO:0000256" key="3">
    <source>
        <dbReference type="ARBA" id="ARBA00023015"/>
    </source>
</evidence>
<evidence type="ECO:0000256" key="2">
    <source>
        <dbReference type="ARBA" id="ARBA00022898"/>
    </source>
</evidence>
<dbReference type="InterPro" id="IPR051446">
    <property type="entry name" value="HTH_trans_reg/aminotransferase"/>
</dbReference>
<dbReference type="InterPro" id="IPR004839">
    <property type="entry name" value="Aminotransferase_I/II_large"/>
</dbReference>
<reference evidence="6 7" key="1">
    <citation type="submission" date="2016-12" db="EMBL/GenBank/DDBJ databases">
        <title>The new phylogeny of genus Mycobacterium.</title>
        <authorList>
            <person name="Tortoli E."/>
            <person name="Trovato A."/>
            <person name="Cirillo D.M."/>
        </authorList>
    </citation>
    <scope>NUCLEOTIDE SEQUENCE [LARGE SCALE GENOMIC DNA]</scope>
    <source>
        <strain evidence="6 7">DSM 45130</strain>
    </source>
</reference>
<dbReference type="InterPro" id="IPR036390">
    <property type="entry name" value="WH_DNA-bd_sf"/>
</dbReference>
<dbReference type="SMART" id="SM00345">
    <property type="entry name" value="HTH_GNTR"/>
    <property type="match status" value="1"/>
</dbReference>
<dbReference type="Gene3D" id="3.40.640.10">
    <property type="entry name" value="Type I PLP-dependent aspartate aminotransferase-like (Major domain)"/>
    <property type="match status" value="1"/>
</dbReference>
<comment type="caution">
    <text evidence="6">The sequence shown here is derived from an EMBL/GenBank/DDBJ whole genome shotgun (WGS) entry which is preliminary data.</text>
</comment>
<dbReference type="GO" id="GO:0030170">
    <property type="term" value="F:pyridoxal phosphate binding"/>
    <property type="evidence" value="ECO:0007669"/>
    <property type="project" value="InterPro"/>
</dbReference>
<dbReference type="InterPro" id="IPR015424">
    <property type="entry name" value="PyrdxlP-dep_Trfase"/>
</dbReference>
<evidence type="ECO:0000256" key="1">
    <source>
        <dbReference type="ARBA" id="ARBA00005384"/>
    </source>
</evidence>
<dbReference type="EMBL" id="MVHS01000005">
    <property type="protein sequence ID" value="ORA73100.1"/>
    <property type="molecule type" value="Genomic_DNA"/>
</dbReference>
<evidence type="ECO:0000313" key="6">
    <source>
        <dbReference type="EMBL" id="ORA73100.1"/>
    </source>
</evidence>
<organism evidence="6 7">
    <name type="scientific">Mycolicibacterium insubricum</name>
    <dbReference type="NCBI Taxonomy" id="444597"/>
    <lineage>
        <taxon>Bacteria</taxon>
        <taxon>Bacillati</taxon>
        <taxon>Actinomycetota</taxon>
        <taxon>Actinomycetes</taxon>
        <taxon>Mycobacteriales</taxon>
        <taxon>Mycobacteriaceae</taxon>
        <taxon>Mycolicibacterium</taxon>
    </lineage>
</organism>
<dbReference type="PANTHER" id="PTHR46577">
    <property type="entry name" value="HTH-TYPE TRANSCRIPTIONAL REGULATORY PROTEIN GABR"/>
    <property type="match status" value="1"/>
</dbReference>
<dbReference type="SUPFAM" id="SSF53383">
    <property type="entry name" value="PLP-dependent transferases"/>
    <property type="match status" value="1"/>
</dbReference>
<accession>A0A1X0DMM9</accession>
<dbReference type="CDD" id="cd00609">
    <property type="entry name" value="AAT_like"/>
    <property type="match status" value="1"/>
</dbReference>
<dbReference type="STRING" id="444597.BST26_03460"/>
<keyword evidence="7" id="KW-1185">Reference proteome</keyword>
<proteinExistence type="inferred from homology"/>
<dbReference type="AlphaFoldDB" id="A0A1X0DMM9"/>
<dbReference type="Pfam" id="PF00392">
    <property type="entry name" value="GntR"/>
    <property type="match status" value="1"/>
</dbReference>
<keyword evidence="4" id="KW-0238">DNA-binding</keyword>
<keyword evidence="5" id="KW-0804">Transcription</keyword>
<dbReference type="InterPro" id="IPR000524">
    <property type="entry name" value="Tscrpt_reg_HTH_GntR"/>
</dbReference>
<dbReference type="GO" id="GO:0003700">
    <property type="term" value="F:DNA-binding transcription factor activity"/>
    <property type="evidence" value="ECO:0007669"/>
    <property type="project" value="InterPro"/>
</dbReference>
<gene>
    <name evidence="6" type="ORF">BST26_03460</name>
</gene>
<dbReference type="CDD" id="cd07377">
    <property type="entry name" value="WHTH_GntR"/>
    <property type="match status" value="1"/>
</dbReference>
<dbReference type="PROSITE" id="PS50949">
    <property type="entry name" value="HTH_GNTR"/>
    <property type="match status" value="1"/>
</dbReference>
<protein>
    <submittedName>
        <fullName evidence="6">Transcriptional regulator PtsJ</fullName>
    </submittedName>
</protein>
<evidence type="ECO:0000313" key="7">
    <source>
        <dbReference type="Proteomes" id="UP000192801"/>
    </source>
</evidence>
<keyword evidence="3" id="KW-0805">Transcription regulation</keyword>
<dbReference type="OrthoDB" id="199743at2"/>
<dbReference type="RefSeq" id="WP_083029369.1">
    <property type="nucleotide sequence ID" value="NZ_AP022618.1"/>
</dbReference>
<comment type="similarity">
    <text evidence="1">In the C-terminal section; belongs to the class-I pyridoxal-phosphate-dependent aminotransferase family.</text>
</comment>
<dbReference type="GO" id="GO:0003677">
    <property type="term" value="F:DNA binding"/>
    <property type="evidence" value="ECO:0007669"/>
    <property type="project" value="UniProtKB-KW"/>
</dbReference>